<name>N9XKN5_9CLOT</name>
<dbReference type="Proteomes" id="UP000013097">
    <property type="component" value="Unassembled WGS sequence"/>
</dbReference>
<protein>
    <recommendedName>
        <fullName evidence="3">Restriction endonuclease type IV Mrr domain-containing protein</fullName>
    </recommendedName>
</protein>
<sequence length="160" mass="18553">MRENRLTGDFGEYFVAMHFNRNNFQTDIIDHTGIDLMCYQNEKNVQYGISVKFRNIDNGNNSIRIPTKEIVRCYNAAIRRGAVPCYAFGVISKEIIAFRTITLNTLLENHGYIGVEDINNINTDSISENISLKAIYEWKNKSKLDESILSVFYDRIKIER</sequence>
<dbReference type="EMBL" id="AGYT01000015">
    <property type="protein sequence ID" value="ENZ00233.1"/>
    <property type="molecule type" value="Genomic_DNA"/>
</dbReference>
<reference evidence="1 2" key="1">
    <citation type="submission" date="2013-01" db="EMBL/GenBank/DDBJ databases">
        <title>The Genome Sequence of Clostridium colicanis 209318.</title>
        <authorList>
            <consortium name="The Broad Institute Genome Sequencing Platform"/>
            <person name="Earl A."/>
            <person name="Ward D."/>
            <person name="Feldgarden M."/>
            <person name="Gevers D."/>
            <person name="Courvalin P."/>
            <person name="Lambert T."/>
            <person name="Walker B."/>
            <person name="Young S.K."/>
            <person name="Zeng Q."/>
            <person name="Gargeya S."/>
            <person name="Fitzgerald M."/>
            <person name="Haas B."/>
            <person name="Abouelleil A."/>
            <person name="Alvarado L."/>
            <person name="Arachchi H.M."/>
            <person name="Berlin A.M."/>
            <person name="Chapman S.B."/>
            <person name="Dewar J."/>
            <person name="Goldberg J."/>
            <person name="Griggs A."/>
            <person name="Gujja S."/>
            <person name="Hansen M."/>
            <person name="Howarth C."/>
            <person name="Imamovic A."/>
            <person name="Larimer J."/>
            <person name="McCowan C."/>
            <person name="Murphy C."/>
            <person name="Neiman D."/>
            <person name="Pearson M."/>
            <person name="Priest M."/>
            <person name="Roberts A."/>
            <person name="Saif S."/>
            <person name="Shea T."/>
            <person name="Sisk P."/>
            <person name="Sykes S."/>
            <person name="Wortman J."/>
            <person name="Nusbaum C."/>
            <person name="Birren B."/>
        </authorList>
    </citation>
    <scope>NUCLEOTIDE SEQUENCE [LARGE SCALE GENOMIC DNA]</scope>
    <source>
        <strain evidence="1 2">209318</strain>
    </source>
</reference>
<organism evidence="1 2">
    <name type="scientific">Clostridium thermobutyricum</name>
    <dbReference type="NCBI Taxonomy" id="29372"/>
    <lineage>
        <taxon>Bacteria</taxon>
        <taxon>Bacillati</taxon>
        <taxon>Bacillota</taxon>
        <taxon>Clostridia</taxon>
        <taxon>Eubacteriales</taxon>
        <taxon>Clostridiaceae</taxon>
        <taxon>Clostridium</taxon>
    </lineage>
</organism>
<keyword evidence="2" id="KW-1185">Reference proteome</keyword>
<evidence type="ECO:0000313" key="2">
    <source>
        <dbReference type="Proteomes" id="UP000013097"/>
    </source>
</evidence>
<proteinExistence type="predicted"/>
<dbReference type="PATRIC" id="fig|999411.4.peg.2670"/>
<gene>
    <name evidence="1" type="ORF">HMPREF1092_02748</name>
</gene>
<evidence type="ECO:0008006" key="3">
    <source>
        <dbReference type="Google" id="ProtNLM"/>
    </source>
</evidence>
<comment type="caution">
    <text evidence="1">The sequence shown here is derived from an EMBL/GenBank/DDBJ whole genome shotgun (WGS) entry which is preliminary data.</text>
</comment>
<dbReference type="HOGENOM" id="CLU_1649175_0_0_9"/>
<accession>N9XKN5</accession>
<dbReference type="AlphaFoldDB" id="N9XKN5"/>
<dbReference type="RefSeq" id="WP_002599189.1">
    <property type="nucleotide sequence ID" value="NZ_KB850956.1"/>
</dbReference>
<evidence type="ECO:0000313" key="1">
    <source>
        <dbReference type="EMBL" id="ENZ00233.1"/>
    </source>
</evidence>